<evidence type="ECO:0000313" key="1">
    <source>
        <dbReference type="EMBL" id="KPK64329.1"/>
    </source>
</evidence>
<proteinExistence type="predicted"/>
<dbReference type="EMBL" id="LJUJ01000003">
    <property type="protein sequence ID" value="KPK64329.1"/>
    <property type="molecule type" value="Genomic_DNA"/>
</dbReference>
<dbReference type="Proteomes" id="UP000051373">
    <property type="component" value="Unassembled WGS sequence"/>
</dbReference>
<protein>
    <submittedName>
        <fullName evidence="1">Uncharacterized protein</fullName>
    </submittedName>
</protein>
<accession>A0A0S8FUF0</accession>
<dbReference type="AlphaFoldDB" id="A0A0S8FUF0"/>
<organism evidence="1 2">
    <name type="scientific">candidate division WOR_3 bacterium SM23_42</name>
    <dbReference type="NCBI Taxonomy" id="1703779"/>
    <lineage>
        <taxon>Bacteria</taxon>
        <taxon>Bacteria division WOR-3</taxon>
    </lineage>
</organism>
<reference evidence="1 2" key="1">
    <citation type="journal article" date="2015" name="Microbiome">
        <title>Genomic resolution of linkages in carbon, nitrogen, and sulfur cycling among widespread estuary sediment bacteria.</title>
        <authorList>
            <person name="Baker B.J."/>
            <person name="Lazar C.S."/>
            <person name="Teske A.P."/>
            <person name="Dick G.J."/>
        </authorList>
    </citation>
    <scope>NUCLEOTIDE SEQUENCE [LARGE SCALE GENOMIC DNA]</scope>
    <source>
        <strain evidence="1">SM23_42</strain>
    </source>
</reference>
<evidence type="ECO:0000313" key="2">
    <source>
        <dbReference type="Proteomes" id="UP000051373"/>
    </source>
</evidence>
<comment type="caution">
    <text evidence="1">The sequence shown here is derived from an EMBL/GenBank/DDBJ whole genome shotgun (WGS) entry which is preliminary data.</text>
</comment>
<gene>
    <name evidence="1" type="ORF">AMJ83_02605</name>
</gene>
<sequence>MSVKSIIVLICIAIFLRVSHAGNARFMGMGNLTFLFQDDYQKLDLYDFAGISSGFLQNDDISSFGLRGSGLREEWQRDSVVYWAFGQSLPKRLVDYVSIGAVKFYDFLPQLRLTPNEFFYESRRLDSEYGAFGEAQAPQAWGITGGYSWMTIIFAGDTHSISTPALDIVYSRSFSDDYTYGITFDGFYGSYNHEDLYTASFLPLGGGLSASYNSESFDLGINAEYHYPMFSIESPFGSESFNGHAISPSLGAVVKMKDIIWVTALHYRWMNLSGSYAGNDIGDVMFNAYTAKTQIMFTPGYLHFSVFGKFDNSVPAYVDQYDNTDFELLYRDYIFGGGAGIELANVLVGIESVYLSNRLEDRVAEDTLESTSLNFKVGAEFGIIINLCGRIGYGYNQVDLDYQDSIYTLNTNVVTGGLGIDLLPRTRIDLAYNYKWTTSEVDPDEKVTDHVVFLYLKHTIVADRY</sequence>
<name>A0A0S8FUF0_UNCW3</name>